<reference evidence="4" key="1">
    <citation type="journal article" date="2019" name="Int. J. Syst. Evol. Microbiol.">
        <title>The Global Catalogue of Microorganisms (GCM) 10K type strain sequencing project: providing services to taxonomists for standard genome sequencing and annotation.</title>
        <authorList>
            <consortium name="The Broad Institute Genomics Platform"/>
            <consortium name="The Broad Institute Genome Sequencing Center for Infectious Disease"/>
            <person name="Wu L."/>
            <person name="Ma J."/>
        </authorList>
    </citation>
    <scope>NUCLEOTIDE SEQUENCE [LARGE SCALE GENOMIC DNA]</scope>
    <source>
        <strain evidence="4">CECT 7226</strain>
    </source>
</reference>
<feature type="domain" description="Transposase IS116/IS110/IS902 C-terminal" evidence="2">
    <location>
        <begin position="220"/>
        <end position="302"/>
    </location>
</feature>
<accession>A0ABT8CHJ7</accession>
<dbReference type="PANTHER" id="PTHR33055:SF3">
    <property type="entry name" value="PUTATIVE TRANSPOSASE FOR IS117-RELATED"/>
    <property type="match status" value="1"/>
</dbReference>
<sequence length="345" mass="38740">MALSLNLITQQSLVDMRVNVGIDVSKDSLDFCLLLNQTKSGRKFRCFKNRKVDYSIINDWLLRQARCQPNEIVITMESTGVYHEAIALYLHTSGFQIIISNPGKAKKFSQSLGLIHKTDKSDSYMLARYGDAQYEHTSLWKPDAENIRSIKALVRRLSALEKDRLRESNRLEACTISASHERVLLSIKRIVHILDDEIKDIEREIDVIISACPVMSKNHDLLMSVVGIGKVMSRELVYLFSAKSFSTAKQAAAFVGLTPRLNESGSFKGRTTLSKIGPSRIRSKIFLAAVSAGKYNPDIKAQKKRLLAAGKTKMQALGAAMRKLIQICFGVIKNQTRYQSELTLN</sequence>
<evidence type="ECO:0000313" key="3">
    <source>
        <dbReference type="EMBL" id="MDN3700123.1"/>
    </source>
</evidence>
<dbReference type="InterPro" id="IPR047650">
    <property type="entry name" value="Transpos_IS110"/>
</dbReference>
<dbReference type="EMBL" id="JAUFQY010000001">
    <property type="protein sequence ID" value="MDN3700123.1"/>
    <property type="molecule type" value="Genomic_DNA"/>
</dbReference>
<dbReference type="PANTHER" id="PTHR33055">
    <property type="entry name" value="TRANSPOSASE FOR INSERTION SEQUENCE ELEMENT IS1111A"/>
    <property type="match status" value="1"/>
</dbReference>
<comment type="caution">
    <text evidence="3">The sequence shown here is derived from an EMBL/GenBank/DDBJ whole genome shotgun (WGS) entry which is preliminary data.</text>
</comment>
<dbReference type="NCBIfam" id="NF033542">
    <property type="entry name" value="transpos_IS110"/>
    <property type="match status" value="1"/>
</dbReference>
<keyword evidence="4" id="KW-1185">Reference proteome</keyword>
<feature type="domain" description="Transposase IS110-like N-terminal" evidence="1">
    <location>
        <begin position="20"/>
        <end position="173"/>
    </location>
</feature>
<evidence type="ECO:0000259" key="1">
    <source>
        <dbReference type="Pfam" id="PF01548"/>
    </source>
</evidence>
<protein>
    <submittedName>
        <fullName evidence="3">IS110 family transposase</fullName>
    </submittedName>
</protein>
<evidence type="ECO:0000313" key="4">
    <source>
        <dbReference type="Proteomes" id="UP001223712"/>
    </source>
</evidence>
<dbReference type="Pfam" id="PF02371">
    <property type="entry name" value="Transposase_20"/>
    <property type="match status" value="1"/>
</dbReference>
<organism evidence="3 4">
    <name type="scientific">Vibrio artabrorum</name>
    <dbReference type="NCBI Taxonomy" id="446374"/>
    <lineage>
        <taxon>Bacteria</taxon>
        <taxon>Pseudomonadati</taxon>
        <taxon>Pseudomonadota</taxon>
        <taxon>Gammaproteobacteria</taxon>
        <taxon>Vibrionales</taxon>
        <taxon>Vibrionaceae</taxon>
        <taxon>Vibrio</taxon>
    </lineage>
</organism>
<dbReference type="InterPro" id="IPR002525">
    <property type="entry name" value="Transp_IS110-like_N"/>
</dbReference>
<dbReference type="RefSeq" id="WP_290334693.1">
    <property type="nucleotide sequence ID" value="NZ_JAUFQY010000001.1"/>
</dbReference>
<name>A0ABT8CHJ7_9VIBR</name>
<dbReference type="Pfam" id="PF01548">
    <property type="entry name" value="DEDD_Tnp_IS110"/>
    <property type="match status" value="1"/>
</dbReference>
<gene>
    <name evidence="3" type="ORF">QWY96_02975</name>
</gene>
<evidence type="ECO:0000259" key="2">
    <source>
        <dbReference type="Pfam" id="PF02371"/>
    </source>
</evidence>
<dbReference type="Proteomes" id="UP001223712">
    <property type="component" value="Unassembled WGS sequence"/>
</dbReference>
<proteinExistence type="predicted"/>
<dbReference type="InterPro" id="IPR003346">
    <property type="entry name" value="Transposase_20"/>
</dbReference>